<dbReference type="AlphaFoldDB" id="A0A2P7EAX6"/>
<dbReference type="Gene3D" id="2.40.50.140">
    <property type="entry name" value="Nucleic acid-binding proteins"/>
    <property type="match status" value="1"/>
</dbReference>
<keyword evidence="10" id="KW-0234">DNA repair</keyword>
<sequence length="454" mass="50500">MITNQKMTKRLIELKTLLNQAAHAYYVLDAPQMEDAVYDRLYRELLELEEQNPELITPDSPSQRVGGAPKDGFSSVEHRISMLSLDNAFSDEEIERWYRRLLRELDLEEGTDLAMVCELKIDGNALALTYENGLLVQAATRGDGSSGEEITNNVRTIQSIPLRLQLDNPPAWVEVRGEAFIPDDTFAKINQERQANEEPLFANPRNACAGTLRQLDPKVVAARRLDFFGYTLHLPDDYPIAQTHQWGCLEWLQQAGFRVNPNARLCADLPAVQAFTAEWEQQRHDLPYATDGVVVKLDSLELQDQAGFNAKAPRWAIAYKYAPEEAPSRVLRVVAQVGRTGIVTPVVEFEPVPLAGTTVSRATLHNADRIAELDLREGDTIVVRKAGEIIPEVVRVVIELRPAGAPAVQLPDHCPACGSVLVRAPEEAATRCINNSCPAQLKGAVRQWVSRAAM</sequence>
<dbReference type="SUPFAM" id="SSF50249">
    <property type="entry name" value="Nucleic acid-binding proteins"/>
    <property type="match status" value="1"/>
</dbReference>
<dbReference type="InterPro" id="IPR010994">
    <property type="entry name" value="RuvA_2-like"/>
</dbReference>
<protein>
    <recommendedName>
        <fullName evidence="2">DNA ligase (NAD(+))</fullName>
        <ecNumber evidence="2">6.5.1.2</ecNumber>
    </recommendedName>
</protein>
<evidence type="ECO:0000256" key="6">
    <source>
        <dbReference type="ARBA" id="ARBA00022763"/>
    </source>
</evidence>
<dbReference type="PANTHER" id="PTHR23389:SF9">
    <property type="entry name" value="DNA LIGASE"/>
    <property type="match status" value="1"/>
</dbReference>
<dbReference type="InterPro" id="IPR004149">
    <property type="entry name" value="Znf_DNAligase_C4"/>
</dbReference>
<gene>
    <name evidence="14" type="ORF">C7K08_13530</name>
</gene>
<evidence type="ECO:0000256" key="7">
    <source>
        <dbReference type="ARBA" id="ARBA00022833"/>
    </source>
</evidence>
<dbReference type="GO" id="GO:0005829">
    <property type="term" value="C:cytosol"/>
    <property type="evidence" value="ECO:0007669"/>
    <property type="project" value="TreeGrafter"/>
</dbReference>
<feature type="region of interest" description="Disordered" evidence="12">
    <location>
        <begin position="52"/>
        <end position="73"/>
    </location>
</feature>
<evidence type="ECO:0000256" key="9">
    <source>
        <dbReference type="ARBA" id="ARBA00023027"/>
    </source>
</evidence>
<organism evidence="14 15">
    <name type="scientific">Synechococcus lacustris str. Tous</name>
    <dbReference type="NCBI Taxonomy" id="1910958"/>
    <lineage>
        <taxon>Bacteria</taxon>
        <taxon>Bacillati</taxon>
        <taxon>Cyanobacteriota</taxon>
        <taxon>Cyanophyceae</taxon>
        <taxon>Synechococcales</taxon>
        <taxon>Synechococcaceae</taxon>
        <taxon>Synechococcus</taxon>
    </lineage>
</organism>
<dbReference type="InterPro" id="IPR013840">
    <property type="entry name" value="DNAligase_N"/>
</dbReference>
<dbReference type="HAMAP" id="MF_01588">
    <property type="entry name" value="DNA_ligase_A"/>
    <property type="match status" value="1"/>
</dbReference>
<dbReference type="SUPFAM" id="SSF56091">
    <property type="entry name" value="DNA ligase/mRNA capping enzyme, catalytic domain"/>
    <property type="match status" value="1"/>
</dbReference>
<keyword evidence="6" id="KW-0227">DNA damage</keyword>
<evidence type="ECO:0000256" key="10">
    <source>
        <dbReference type="ARBA" id="ARBA00023204"/>
    </source>
</evidence>
<dbReference type="Gene3D" id="1.10.287.610">
    <property type="entry name" value="Helix hairpin bin"/>
    <property type="match status" value="1"/>
</dbReference>
<dbReference type="EC" id="6.5.1.2" evidence="2"/>
<dbReference type="NCBIfam" id="TIGR00575">
    <property type="entry name" value="dnlj"/>
    <property type="match status" value="1"/>
</dbReference>
<evidence type="ECO:0000313" key="15">
    <source>
        <dbReference type="Proteomes" id="UP000240206"/>
    </source>
</evidence>
<evidence type="ECO:0000256" key="5">
    <source>
        <dbReference type="ARBA" id="ARBA00022723"/>
    </source>
</evidence>
<proteinExistence type="inferred from homology"/>
<comment type="caution">
    <text evidence="14">The sequence shown here is derived from an EMBL/GenBank/DDBJ whole genome shotgun (WGS) entry which is preliminary data.</text>
</comment>
<dbReference type="EMBL" id="PXVC01000145">
    <property type="protein sequence ID" value="PSI00371.1"/>
    <property type="molecule type" value="Genomic_DNA"/>
</dbReference>
<dbReference type="InterPro" id="IPR004150">
    <property type="entry name" value="NAD_DNA_ligase_OB"/>
</dbReference>
<keyword evidence="8" id="KW-0460">Magnesium</keyword>
<evidence type="ECO:0000256" key="8">
    <source>
        <dbReference type="ARBA" id="ARBA00022842"/>
    </source>
</evidence>
<dbReference type="PANTHER" id="PTHR23389">
    <property type="entry name" value="CHROMOSOME TRANSMISSION FIDELITY FACTOR 18"/>
    <property type="match status" value="1"/>
</dbReference>
<dbReference type="SMART" id="SM00532">
    <property type="entry name" value="LIGANc"/>
    <property type="match status" value="1"/>
</dbReference>
<dbReference type="InterPro" id="IPR012340">
    <property type="entry name" value="NA-bd_OB-fold"/>
</dbReference>
<evidence type="ECO:0000256" key="11">
    <source>
        <dbReference type="ARBA" id="ARBA00034005"/>
    </source>
</evidence>
<keyword evidence="3 14" id="KW-0436">Ligase</keyword>
<dbReference type="CDD" id="cd00114">
    <property type="entry name" value="LIGANc"/>
    <property type="match status" value="1"/>
</dbReference>
<evidence type="ECO:0000256" key="12">
    <source>
        <dbReference type="SAM" id="MobiDB-lite"/>
    </source>
</evidence>
<dbReference type="InterPro" id="IPR013839">
    <property type="entry name" value="DNAligase_adenylation"/>
</dbReference>
<dbReference type="GO" id="GO:0046872">
    <property type="term" value="F:metal ion binding"/>
    <property type="evidence" value="ECO:0007669"/>
    <property type="project" value="UniProtKB-KW"/>
</dbReference>
<dbReference type="PROSITE" id="PS01056">
    <property type="entry name" value="DNA_LIGASE_N2"/>
    <property type="match status" value="1"/>
</dbReference>
<reference evidence="15" key="1">
    <citation type="submission" date="2018-03" db="EMBL/GenBank/DDBJ databases">
        <title>Ecological and genomic features of two cosmopolitan and abundant freshwater picocyanobacteria.</title>
        <authorList>
            <person name="Cabello-Yeves P.J."/>
            <person name="Picazo A."/>
            <person name="Camacho A."/>
            <person name="Callieri C."/>
            <person name="Rosselli R."/>
            <person name="Roda-Garcia J."/>
            <person name="Coutinho F.H."/>
            <person name="Rodriguez-Valera F."/>
        </authorList>
    </citation>
    <scope>NUCLEOTIDE SEQUENCE [LARGE SCALE GENOMIC DNA]</scope>
    <source>
        <strain evidence="15">Tous</strain>
    </source>
</reference>
<feature type="non-terminal residue" evidence="14">
    <location>
        <position position="454"/>
    </location>
</feature>
<dbReference type="InterPro" id="IPR001679">
    <property type="entry name" value="DNA_ligase"/>
</dbReference>
<dbReference type="Pfam" id="PF03119">
    <property type="entry name" value="DNA_ligase_ZBD"/>
    <property type="match status" value="1"/>
</dbReference>
<evidence type="ECO:0000256" key="2">
    <source>
        <dbReference type="ARBA" id="ARBA00012722"/>
    </source>
</evidence>
<evidence type="ECO:0000259" key="13">
    <source>
        <dbReference type="SMART" id="SM00532"/>
    </source>
</evidence>
<evidence type="ECO:0000256" key="4">
    <source>
        <dbReference type="ARBA" id="ARBA00022705"/>
    </source>
</evidence>
<dbReference type="GO" id="GO:0006281">
    <property type="term" value="P:DNA repair"/>
    <property type="evidence" value="ECO:0007669"/>
    <property type="project" value="UniProtKB-KW"/>
</dbReference>
<dbReference type="Pfam" id="PF01653">
    <property type="entry name" value="DNA_ligase_aden"/>
    <property type="match status" value="1"/>
</dbReference>
<dbReference type="InterPro" id="IPR033136">
    <property type="entry name" value="DNA_ligase_CS"/>
</dbReference>
<evidence type="ECO:0000256" key="1">
    <source>
        <dbReference type="ARBA" id="ARBA00001946"/>
    </source>
</evidence>
<dbReference type="FunFam" id="3.30.470.30:FF:000001">
    <property type="entry name" value="DNA ligase"/>
    <property type="match status" value="1"/>
</dbReference>
<dbReference type="NCBIfam" id="NF005932">
    <property type="entry name" value="PRK07956.1"/>
    <property type="match status" value="1"/>
</dbReference>
<dbReference type="FunFam" id="1.10.287.610:FF:000002">
    <property type="entry name" value="DNA ligase"/>
    <property type="match status" value="1"/>
</dbReference>
<keyword evidence="4" id="KW-0235">DNA replication</keyword>
<dbReference type="Pfam" id="PF03120">
    <property type="entry name" value="OB_DNA_ligase"/>
    <property type="match status" value="1"/>
</dbReference>
<name>A0A2P7EAX6_9SYNE</name>
<dbReference type="Gene3D" id="3.30.470.30">
    <property type="entry name" value="DNA ligase/mRNA capping enzyme"/>
    <property type="match status" value="1"/>
</dbReference>
<dbReference type="Proteomes" id="UP000240206">
    <property type="component" value="Unassembled WGS sequence"/>
</dbReference>
<keyword evidence="7" id="KW-0862">Zinc</keyword>
<dbReference type="SUPFAM" id="SSF47781">
    <property type="entry name" value="RuvA domain 2-like"/>
    <property type="match status" value="1"/>
</dbReference>
<evidence type="ECO:0000256" key="3">
    <source>
        <dbReference type="ARBA" id="ARBA00022598"/>
    </source>
</evidence>
<comment type="catalytic activity">
    <reaction evidence="11">
        <text>NAD(+) + (deoxyribonucleotide)n-3'-hydroxyl + 5'-phospho-(deoxyribonucleotide)m = (deoxyribonucleotide)n+m + AMP + beta-nicotinamide D-nucleotide.</text>
        <dbReference type="EC" id="6.5.1.2"/>
    </reaction>
</comment>
<feature type="domain" description="NAD-dependent DNA ligase N-terminal" evidence="13">
    <location>
        <begin position="6"/>
        <end position="453"/>
    </location>
</feature>
<keyword evidence="9" id="KW-0520">NAD</keyword>
<dbReference type="Gene3D" id="6.20.10.30">
    <property type="match status" value="1"/>
</dbReference>
<accession>A0A2P7EAX6</accession>
<comment type="cofactor">
    <cofactor evidence="1">
        <name>Mg(2+)</name>
        <dbReference type="ChEBI" id="CHEBI:18420"/>
    </cofactor>
</comment>
<evidence type="ECO:0000313" key="14">
    <source>
        <dbReference type="EMBL" id="PSI00371.1"/>
    </source>
</evidence>
<keyword evidence="5" id="KW-0479">Metal-binding</keyword>
<dbReference type="GO" id="GO:0003911">
    <property type="term" value="F:DNA ligase (NAD+) activity"/>
    <property type="evidence" value="ECO:0007669"/>
    <property type="project" value="UniProtKB-EC"/>
</dbReference>
<keyword evidence="15" id="KW-1185">Reference proteome</keyword>
<dbReference type="GO" id="GO:0006260">
    <property type="term" value="P:DNA replication"/>
    <property type="evidence" value="ECO:0007669"/>
    <property type="project" value="UniProtKB-KW"/>
</dbReference>